<organism evidence="2 3">
    <name type="scientific">Triticum urartu</name>
    <name type="common">Red wild einkorn</name>
    <name type="synonym">Crithodium urartu</name>
    <dbReference type="NCBI Taxonomy" id="4572"/>
    <lineage>
        <taxon>Eukaryota</taxon>
        <taxon>Viridiplantae</taxon>
        <taxon>Streptophyta</taxon>
        <taxon>Embryophyta</taxon>
        <taxon>Tracheophyta</taxon>
        <taxon>Spermatophyta</taxon>
        <taxon>Magnoliopsida</taxon>
        <taxon>Liliopsida</taxon>
        <taxon>Poales</taxon>
        <taxon>Poaceae</taxon>
        <taxon>BOP clade</taxon>
        <taxon>Pooideae</taxon>
        <taxon>Triticodae</taxon>
        <taxon>Triticeae</taxon>
        <taxon>Triticinae</taxon>
        <taxon>Triticum</taxon>
    </lineage>
</organism>
<feature type="region of interest" description="Disordered" evidence="1">
    <location>
        <begin position="83"/>
        <end position="115"/>
    </location>
</feature>
<reference evidence="3" key="1">
    <citation type="journal article" date="2013" name="Nature">
        <title>Draft genome of the wheat A-genome progenitor Triticum urartu.</title>
        <authorList>
            <person name="Ling H.Q."/>
            <person name="Zhao S."/>
            <person name="Liu D."/>
            <person name="Wang J."/>
            <person name="Sun H."/>
            <person name="Zhang C."/>
            <person name="Fan H."/>
            <person name="Li D."/>
            <person name="Dong L."/>
            <person name="Tao Y."/>
            <person name="Gao C."/>
            <person name="Wu H."/>
            <person name="Li Y."/>
            <person name="Cui Y."/>
            <person name="Guo X."/>
            <person name="Zheng S."/>
            <person name="Wang B."/>
            <person name="Yu K."/>
            <person name="Liang Q."/>
            <person name="Yang W."/>
            <person name="Lou X."/>
            <person name="Chen J."/>
            <person name="Feng M."/>
            <person name="Jian J."/>
            <person name="Zhang X."/>
            <person name="Luo G."/>
            <person name="Jiang Y."/>
            <person name="Liu J."/>
            <person name="Wang Z."/>
            <person name="Sha Y."/>
            <person name="Zhang B."/>
            <person name="Wu H."/>
            <person name="Tang D."/>
            <person name="Shen Q."/>
            <person name="Xue P."/>
            <person name="Zou S."/>
            <person name="Wang X."/>
            <person name="Liu X."/>
            <person name="Wang F."/>
            <person name="Yang Y."/>
            <person name="An X."/>
            <person name="Dong Z."/>
            <person name="Zhang K."/>
            <person name="Zhang X."/>
            <person name="Luo M.C."/>
            <person name="Dvorak J."/>
            <person name="Tong Y."/>
            <person name="Wang J."/>
            <person name="Yang H."/>
            <person name="Li Z."/>
            <person name="Wang D."/>
            <person name="Zhang A."/>
            <person name="Wang J."/>
        </authorList>
    </citation>
    <scope>NUCLEOTIDE SEQUENCE</scope>
    <source>
        <strain evidence="3">cv. G1812</strain>
    </source>
</reference>
<dbReference type="Proteomes" id="UP000015106">
    <property type="component" value="Chromosome 6"/>
</dbReference>
<dbReference type="AlphaFoldDB" id="A0A8R7QNX6"/>
<accession>A0A8R7QNX6</accession>
<evidence type="ECO:0000313" key="2">
    <source>
        <dbReference type="EnsemblPlants" id="TuG1812G0600002464.01.T01"/>
    </source>
</evidence>
<reference evidence="2" key="2">
    <citation type="submission" date="2018-03" db="EMBL/GenBank/DDBJ databases">
        <title>The Triticum urartu genome reveals the dynamic nature of wheat genome evolution.</title>
        <authorList>
            <person name="Ling H."/>
            <person name="Ma B."/>
            <person name="Shi X."/>
            <person name="Liu H."/>
            <person name="Dong L."/>
            <person name="Sun H."/>
            <person name="Cao Y."/>
            <person name="Gao Q."/>
            <person name="Zheng S."/>
            <person name="Li Y."/>
            <person name="Yu Y."/>
            <person name="Du H."/>
            <person name="Qi M."/>
            <person name="Li Y."/>
            <person name="Yu H."/>
            <person name="Cui Y."/>
            <person name="Wang N."/>
            <person name="Chen C."/>
            <person name="Wu H."/>
            <person name="Zhao Y."/>
            <person name="Zhang J."/>
            <person name="Li Y."/>
            <person name="Zhou W."/>
            <person name="Zhang B."/>
            <person name="Hu W."/>
            <person name="Eijk M."/>
            <person name="Tang J."/>
            <person name="Witsenboer H."/>
            <person name="Zhao S."/>
            <person name="Li Z."/>
            <person name="Zhang A."/>
            <person name="Wang D."/>
            <person name="Liang C."/>
        </authorList>
    </citation>
    <scope>NUCLEOTIDE SEQUENCE [LARGE SCALE GENOMIC DNA]</scope>
    <source>
        <strain evidence="2">cv. G1812</strain>
    </source>
</reference>
<sequence>MQLQGRLQVSVFFKSCGSPARLADAPLFSSKHRDPWARSVQQLTGSSGQRALGRLSYGFGILSNSLKASDVVVASPRPAWVGSRRRRAGLERGGNNGNRWKRRRRRSEGSEISRR</sequence>
<protein>
    <submittedName>
        <fullName evidence="2">Uncharacterized protein</fullName>
    </submittedName>
</protein>
<name>A0A8R7QNX6_TRIUA</name>
<evidence type="ECO:0000256" key="1">
    <source>
        <dbReference type="SAM" id="MobiDB-lite"/>
    </source>
</evidence>
<evidence type="ECO:0000313" key="3">
    <source>
        <dbReference type="Proteomes" id="UP000015106"/>
    </source>
</evidence>
<dbReference type="Gramene" id="TuG1812G0600002464.01.T01">
    <property type="protein sequence ID" value="TuG1812G0600002464.01.T01"/>
    <property type="gene ID" value="TuG1812G0600002464.01"/>
</dbReference>
<reference evidence="2" key="3">
    <citation type="submission" date="2022-06" db="UniProtKB">
        <authorList>
            <consortium name="EnsemblPlants"/>
        </authorList>
    </citation>
    <scope>IDENTIFICATION</scope>
</reference>
<dbReference type="EnsemblPlants" id="TuG1812G0600002464.01.T01">
    <property type="protein sequence ID" value="TuG1812G0600002464.01.T01"/>
    <property type="gene ID" value="TuG1812G0600002464.01"/>
</dbReference>
<keyword evidence="3" id="KW-1185">Reference proteome</keyword>
<proteinExistence type="predicted"/>